<gene>
    <name evidence="1" type="ORF">RG47T_1064</name>
</gene>
<comment type="caution">
    <text evidence="1">The sequence shown here is derived from an EMBL/GenBank/DDBJ whole genome shotgun (WGS) entry which is preliminary data.</text>
</comment>
<dbReference type="AlphaFoldDB" id="A0A1Q5ZVA5"/>
<evidence type="ECO:0000313" key="2">
    <source>
        <dbReference type="Proteomes" id="UP000186720"/>
    </source>
</evidence>
<dbReference type="EMBL" id="MPPL01000001">
    <property type="protein sequence ID" value="OKS85618.1"/>
    <property type="molecule type" value="Genomic_DNA"/>
</dbReference>
<protein>
    <submittedName>
        <fullName evidence="1">Uncharacterized protein</fullName>
    </submittedName>
</protein>
<organism evidence="1 2">
    <name type="scientific">Mucilaginibacter polytrichastri</name>
    <dbReference type="NCBI Taxonomy" id="1302689"/>
    <lineage>
        <taxon>Bacteria</taxon>
        <taxon>Pseudomonadati</taxon>
        <taxon>Bacteroidota</taxon>
        <taxon>Sphingobacteriia</taxon>
        <taxon>Sphingobacteriales</taxon>
        <taxon>Sphingobacteriaceae</taxon>
        <taxon>Mucilaginibacter</taxon>
    </lineage>
</organism>
<keyword evidence="2" id="KW-1185">Reference proteome</keyword>
<reference evidence="1 2" key="1">
    <citation type="submission" date="2016-11" db="EMBL/GenBank/DDBJ databases">
        <title>Whole Genome Sequencing of Mucilaginibacter polytrichastri RG4-7(T) isolated from the moss sample.</title>
        <authorList>
            <person name="Li Y."/>
        </authorList>
    </citation>
    <scope>NUCLEOTIDE SEQUENCE [LARGE SCALE GENOMIC DNA]</scope>
    <source>
        <strain evidence="1 2">RG4-7</strain>
    </source>
</reference>
<dbReference type="STRING" id="1302689.RG47T_1064"/>
<dbReference type="Proteomes" id="UP000186720">
    <property type="component" value="Unassembled WGS sequence"/>
</dbReference>
<name>A0A1Q5ZVA5_9SPHI</name>
<sequence length="53" mass="6356">MHPLNDVVNLQHNYAAKTVNLMAHIIYLHLYLQYYRVKSTLPDHKETDDQNLY</sequence>
<accession>A0A1Q5ZVA5</accession>
<proteinExistence type="predicted"/>
<evidence type="ECO:0000313" key="1">
    <source>
        <dbReference type="EMBL" id="OKS85618.1"/>
    </source>
</evidence>